<dbReference type="Proteomes" id="UP000075420">
    <property type="component" value="Unassembled WGS sequence"/>
</dbReference>
<evidence type="ECO:0000313" key="1">
    <source>
        <dbReference type="EMBL" id="KYF58790.1"/>
    </source>
</evidence>
<accession>A0A150PSZ3</accession>
<gene>
    <name evidence="1" type="ORF">BE08_27095</name>
</gene>
<protein>
    <submittedName>
        <fullName evidence="1">Uncharacterized protein</fullName>
    </submittedName>
</protein>
<organism evidence="1 2">
    <name type="scientific">Sorangium cellulosum</name>
    <name type="common">Polyangium cellulosum</name>
    <dbReference type="NCBI Taxonomy" id="56"/>
    <lineage>
        <taxon>Bacteria</taxon>
        <taxon>Pseudomonadati</taxon>
        <taxon>Myxococcota</taxon>
        <taxon>Polyangia</taxon>
        <taxon>Polyangiales</taxon>
        <taxon>Polyangiaceae</taxon>
        <taxon>Sorangium</taxon>
    </lineage>
</organism>
<evidence type="ECO:0000313" key="2">
    <source>
        <dbReference type="Proteomes" id="UP000075420"/>
    </source>
</evidence>
<reference evidence="1 2" key="1">
    <citation type="submission" date="2014-02" db="EMBL/GenBank/DDBJ databases">
        <title>The small core and large imbalanced accessory genome model reveals a collaborative survival strategy of Sorangium cellulosum strains in nature.</title>
        <authorList>
            <person name="Han K."/>
            <person name="Peng R."/>
            <person name="Blom J."/>
            <person name="Li Y.-Z."/>
        </authorList>
    </citation>
    <scope>NUCLEOTIDE SEQUENCE [LARGE SCALE GENOMIC DNA]</scope>
    <source>
        <strain evidence="1 2">So0157-25</strain>
    </source>
</reference>
<dbReference type="EMBL" id="JELY01000601">
    <property type="protein sequence ID" value="KYF58790.1"/>
    <property type="molecule type" value="Genomic_DNA"/>
</dbReference>
<comment type="caution">
    <text evidence="1">The sequence shown here is derived from an EMBL/GenBank/DDBJ whole genome shotgun (WGS) entry which is preliminary data.</text>
</comment>
<feature type="non-terminal residue" evidence="1">
    <location>
        <position position="279"/>
    </location>
</feature>
<proteinExistence type="predicted"/>
<sequence>MRTSGCPRCGAAARVGALPRGDLDECSGVVAGGAHRDALYLHNDSGDRPRFFAIGLGGALRGEFHVAGATAVDWEGVGRGPCGAGGGSCLFFGDIGDNDRERGRYALYEVKEPDALGGAPRALAARAIPFTYPDGSDNAEALLVHPITGAITLVTKVKGKKKGTAGVYELPAGPLAAAAPATLSRAGSVAAPVGSPRFTGGDVHPEGAGVLLRTYTHVFFYPMTQDQTVAQALAGAPCEMPAADEDQGEAIAWVPGGWDYVTIGEGREAPIHRVSCEAP</sequence>
<name>A0A150PSZ3_SORCE</name>
<dbReference type="AlphaFoldDB" id="A0A150PSZ3"/>